<keyword evidence="4 7" id="KW-0863">Zinc-finger</keyword>
<gene>
    <name evidence="10" type="ORF">AALO_G00238310</name>
</gene>
<evidence type="ECO:0000256" key="7">
    <source>
        <dbReference type="PROSITE-ProRule" id="PRU00042"/>
    </source>
</evidence>
<dbReference type="EMBL" id="JADWDJ010000018">
    <property type="protein sequence ID" value="KAG5266967.1"/>
    <property type="molecule type" value="Genomic_DNA"/>
</dbReference>
<dbReference type="PROSITE" id="PS00028">
    <property type="entry name" value="ZINC_FINGER_C2H2_1"/>
    <property type="match status" value="7"/>
</dbReference>
<feature type="domain" description="C2H2-type" evidence="9">
    <location>
        <begin position="664"/>
        <end position="692"/>
    </location>
</feature>
<proteinExistence type="predicted"/>
<sequence length="959" mass="106750">MDTVSIANNHHAQSYHNHYPHPNDFSAWPPLSRGLAVPQLEVHVAVCKLKHMSSDVVDVDDDDVEFVSEGPLRPVLEFIDLSSEDADNDENPMEDDIDKHKAQVTSTLDRLARQVAAEKQERADKCKAFKRKVISQQAHGRQELAVSHSNGETHNAKRCVDMWLKMPGVKPGVITSGMGWRRQSAASASMFKASPQTCPVVNCGRVYENKALLEGHLIRFDHSPCDPSIFLKGSPSVQYACTACGWHFDTKDSWRTHQQSKISSSNPGSHRSSQTCQQIACFACPTCCLLFNIRDECLRHMAEKDHFSECIKGFASKDVATPIPVPRYAKNRLTALCKEVGFSIRCSGCHKRLTSHMEARAHFNVHCRNATALAVADQTVAEVMRQLIIRGRCAACPKIFHSQDEIDEHRQQTQHAVEPTGSMEKAILHYSDYQESQLSHRAPAAAPSPGPSKRVRGETRSPQAQGSRFGSPAKRKRPATSHDGGKSGRGMAKVWYCECSLRFADEALASQHLLASNQIFHKCGVCDKLMGESSIARLHMSRFHGGAHLTNFLLHCRKCQVDMPRMEDIMAHVGTAHQGHTFYQEKKEEVAVAAAAKAAAKARDLEQPGSASTSGRRPGAGPEPDRASPEKQAWLCRMCEDLFGSEAAVAEHCGDLTAHSFQRFACAHCPQKFFKEATLRRHCHAEHQGLELVTRFFCGLCESMLYDTEQDFLQHYASLHGKDYYCMDAPQPSTSTAHQQVLDQPVDTATAMDVDPERLCPCMSVDLPKDKAKATYTRCMKQMANNRKCSYACSLCDEQVLSYGQIKTHVHTKHGAPKQAKAFTVVCGACSEKHEDVPAFHSHYHAQHCPLEPCVSSRSCSQTAEASTSTSTKILHAEEICPEKHGKCSPTNDIHMEEYEDVKQVMSLVSSEKEDKKSDEDESDEELKRALALSEEEAKKPTPFDNEMEEALRRSLEEF</sequence>
<feature type="domain" description="C2H2-type" evidence="9">
    <location>
        <begin position="239"/>
        <end position="267"/>
    </location>
</feature>
<keyword evidence="3" id="KW-0677">Repeat</keyword>
<dbReference type="InterPro" id="IPR058949">
    <property type="entry name" value="Zf-C2H2_ZNF451_1st"/>
</dbReference>
<feature type="compositionally biased region" description="Basic and acidic residues" evidence="8">
    <location>
        <begin position="950"/>
        <end position="959"/>
    </location>
</feature>
<dbReference type="AlphaFoldDB" id="A0AAV6G0D7"/>
<keyword evidence="11" id="KW-1185">Reference proteome</keyword>
<dbReference type="Proteomes" id="UP000823561">
    <property type="component" value="Chromosome 18"/>
</dbReference>
<evidence type="ECO:0000256" key="4">
    <source>
        <dbReference type="ARBA" id="ARBA00022771"/>
    </source>
</evidence>
<dbReference type="InterPro" id="IPR050888">
    <property type="entry name" value="ZnF_C2H2-type_TF"/>
</dbReference>
<feature type="region of interest" description="Disordered" evidence="8">
    <location>
        <begin position="438"/>
        <end position="489"/>
    </location>
</feature>
<evidence type="ECO:0000256" key="6">
    <source>
        <dbReference type="ARBA" id="ARBA00023242"/>
    </source>
</evidence>
<comment type="subcellular location">
    <subcellularLocation>
        <location evidence="1">Nucleus</location>
    </subcellularLocation>
</comment>
<dbReference type="Pfam" id="PF23103">
    <property type="entry name" value="Zf-C2H2_ZNF451_5th"/>
    <property type="match status" value="1"/>
</dbReference>
<evidence type="ECO:0000256" key="8">
    <source>
        <dbReference type="SAM" id="MobiDB-lite"/>
    </source>
</evidence>
<protein>
    <recommendedName>
        <fullName evidence="9">C2H2-type domain-containing protein</fullName>
    </recommendedName>
</protein>
<dbReference type="GO" id="GO:0005634">
    <property type="term" value="C:nucleus"/>
    <property type="evidence" value="ECO:0007669"/>
    <property type="project" value="UniProtKB-SubCell"/>
</dbReference>
<evidence type="ECO:0000313" key="11">
    <source>
        <dbReference type="Proteomes" id="UP000823561"/>
    </source>
</evidence>
<dbReference type="InterPro" id="IPR058156">
    <property type="entry name" value="Znf-C2H2_ZNF451"/>
</dbReference>
<dbReference type="PROSITE" id="PS50330">
    <property type="entry name" value="UIM"/>
    <property type="match status" value="1"/>
</dbReference>
<evidence type="ECO:0000259" key="9">
    <source>
        <dbReference type="PROSITE" id="PS50157"/>
    </source>
</evidence>
<accession>A0AAV6G0D7</accession>
<keyword evidence="5" id="KW-0862">Zinc</keyword>
<dbReference type="PROSITE" id="PS50157">
    <property type="entry name" value="ZINC_FINGER_C2H2_2"/>
    <property type="match status" value="2"/>
</dbReference>
<keyword evidence="6" id="KW-0539">Nucleus</keyword>
<dbReference type="InterPro" id="IPR058950">
    <property type="entry name" value="Zf-C2H2_ZNF451_5th"/>
</dbReference>
<dbReference type="Pfam" id="PF23101">
    <property type="entry name" value="Zf-C2H2_ZNF451_1st"/>
    <property type="match status" value="1"/>
</dbReference>
<feature type="region of interest" description="Disordered" evidence="8">
    <location>
        <begin position="601"/>
        <end position="628"/>
    </location>
</feature>
<evidence type="ECO:0000256" key="5">
    <source>
        <dbReference type="ARBA" id="ARBA00022833"/>
    </source>
</evidence>
<dbReference type="InterPro" id="IPR013087">
    <property type="entry name" value="Znf_C2H2_type"/>
</dbReference>
<dbReference type="InterPro" id="IPR003903">
    <property type="entry name" value="UIM_dom"/>
</dbReference>
<feature type="region of interest" description="Disordered" evidence="8">
    <location>
        <begin position="907"/>
        <end position="959"/>
    </location>
</feature>
<organism evidence="10 11">
    <name type="scientific">Alosa alosa</name>
    <name type="common">allis shad</name>
    <dbReference type="NCBI Taxonomy" id="278164"/>
    <lineage>
        <taxon>Eukaryota</taxon>
        <taxon>Metazoa</taxon>
        <taxon>Chordata</taxon>
        <taxon>Craniata</taxon>
        <taxon>Vertebrata</taxon>
        <taxon>Euteleostomi</taxon>
        <taxon>Actinopterygii</taxon>
        <taxon>Neopterygii</taxon>
        <taxon>Teleostei</taxon>
        <taxon>Clupei</taxon>
        <taxon>Clupeiformes</taxon>
        <taxon>Clupeoidei</taxon>
        <taxon>Clupeidae</taxon>
        <taxon>Alosa</taxon>
    </lineage>
</organism>
<comment type="caution">
    <text evidence="10">The sequence shown here is derived from an EMBL/GenBank/DDBJ whole genome shotgun (WGS) entry which is preliminary data.</text>
</comment>
<name>A0AAV6G0D7_9TELE</name>
<evidence type="ECO:0000256" key="1">
    <source>
        <dbReference type="ARBA" id="ARBA00004123"/>
    </source>
</evidence>
<evidence type="ECO:0000256" key="3">
    <source>
        <dbReference type="ARBA" id="ARBA00022737"/>
    </source>
</evidence>
<evidence type="ECO:0000256" key="2">
    <source>
        <dbReference type="ARBA" id="ARBA00022723"/>
    </source>
</evidence>
<dbReference type="PANTHER" id="PTHR24406">
    <property type="entry name" value="TRANSCRIPTIONAL REPRESSOR CTCFL-RELATED"/>
    <property type="match status" value="1"/>
</dbReference>
<reference evidence="10" key="1">
    <citation type="submission" date="2020-10" db="EMBL/GenBank/DDBJ databases">
        <title>Chromosome-scale genome assembly of the Allis shad, Alosa alosa.</title>
        <authorList>
            <person name="Margot Z."/>
            <person name="Christophe K."/>
            <person name="Cabau C."/>
            <person name="Louis A."/>
            <person name="Berthelot C."/>
            <person name="Parey E."/>
            <person name="Roest Crollius H."/>
            <person name="Montfort J."/>
            <person name="Robinson-Rechavi M."/>
            <person name="Bucao C."/>
            <person name="Bouchez O."/>
            <person name="Gislard M."/>
            <person name="Lluch J."/>
            <person name="Milhes M."/>
            <person name="Lampietro C."/>
            <person name="Lopez Roques C."/>
            <person name="Donnadieu C."/>
            <person name="Braasch I."/>
            <person name="Desvignes T."/>
            <person name="Postlethwait J."/>
            <person name="Bobe J."/>
            <person name="Guiguen Y."/>
        </authorList>
    </citation>
    <scope>NUCLEOTIDE SEQUENCE</scope>
    <source>
        <strain evidence="10">M-15738</strain>
        <tissue evidence="10">Blood</tissue>
    </source>
</reference>
<dbReference type="SMART" id="SM00355">
    <property type="entry name" value="ZnF_C2H2"/>
    <property type="match status" value="12"/>
</dbReference>
<evidence type="ECO:0000313" key="10">
    <source>
        <dbReference type="EMBL" id="KAG5266967.1"/>
    </source>
</evidence>
<dbReference type="Gene3D" id="3.30.160.60">
    <property type="entry name" value="Classic Zinc Finger"/>
    <property type="match status" value="1"/>
</dbReference>
<dbReference type="GO" id="GO:0008270">
    <property type="term" value="F:zinc ion binding"/>
    <property type="evidence" value="ECO:0007669"/>
    <property type="project" value="UniProtKB-KW"/>
</dbReference>
<keyword evidence="2" id="KW-0479">Metal-binding</keyword>
<dbReference type="Pfam" id="PF23108">
    <property type="entry name" value="Zf-C2H2_ZNF451"/>
    <property type="match status" value="1"/>
</dbReference>